<dbReference type="PANTHER" id="PTHR46018">
    <property type="entry name" value="ZINC PHOSPHODIESTERASE ELAC PROTEIN 1"/>
    <property type="match status" value="1"/>
</dbReference>
<evidence type="ECO:0000256" key="9">
    <source>
        <dbReference type="SAM" id="MobiDB-lite"/>
    </source>
</evidence>
<keyword evidence="7" id="KW-0378">Hydrolase</keyword>
<feature type="compositionally biased region" description="Basic and acidic residues" evidence="9">
    <location>
        <begin position="448"/>
        <end position="462"/>
    </location>
</feature>
<reference evidence="10" key="1">
    <citation type="submission" date="2022-08" db="UniProtKB">
        <authorList>
            <consortium name="EnsemblMetazoa"/>
        </authorList>
    </citation>
    <scope>IDENTIFICATION</scope>
    <source>
        <strain evidence="10">05x7-T-G4-1.051#20</strain>
    </source>
</reference>
<dbReference type="EnsemblMetazoa" id="G6445.3">
    <property type="protein sequence ID" value="G6445.3:cds"/>
    <property type="gene ID" value="G6445"/>
</dbReference>
<dbReference type="GO" id="GO:0005634">
    <property type="term" value="C:nucleus"/>
    <property type="evidence" value="ECO:0007669"/>
    <property type="project" value="TreeGrafter"/>
</dbReference>
<evidence type="ECO:0000256" key="3">
    <source>
        <dbReference type="ARBA" id="ARBA00022694"/>
    </source>
</evidence>
<evidence type="ECO:0000313" key="10">
    <source>
        <dbReference type="EnsemblMetazoa" id="G6445.3:cds"/>
    </source>
</evidence>
<dbReference type="OrthoDB" id="527344at2759"/>
<dbReference type="OMA" id="GTQRQMM"/>
<keyword evidence="3" id="KW-0819">tRNA processing</keyword>
<comment type="subunit">
    <text evidence="2">Homodimer.</text>
</comment>
<evidence type="ECO:0000256" key="4">
    <source>
        <dbReference type="ARBA" id="ARBA00022722"/>
    </source>
</evidence>
<dbReference type="CDD" id="cd07717">
    <property type="entry name" value="RNaseZ_ZiPD-like_MBL-fold"/>
    <property type="match status" value="1"/>
</dbReference>
<dbReference type="NCBIfam" id="NF000801">
    <property type="entry name" value="PRK00055.1-3"/>
    <property type="match status" value="1"/>
</dbReference>
<accession>A0A8W8NM24</accession>
<keyword evidence="8" id="KW-0862">Zinc</keyword>
<protein>
    <recommendedName>
        <fullName evidence="12">Zinc phosphodiesterase ELAC protein 1</fullName>
    </recommendedName>
</protein>
<name>A0A8W8NM24_MAGGI</name>
<evidence type="ECO:0000256" key="2">
    <source>
        <dbReference type="ARBA" id="ARBA00011738"/>
    </source>
</evidence>
<evidence type="ECO:0000256" key="5">
    <source>
        <dbReference type="ARBA" id="ARBA00022723"/>
    </source>
</evidence>
<dbReference type="SUPFAM" id="SSF56281">
    <property type="entry name" value="Metallo-hydrolase/oxidoreductase"/>
    <property type="match status" value="1"/>
</dbReference>
<dbReference type="InterPro" id="IPR036866">
    <property type="entry name" value="RibonucZ/Hydroxyglut_hydro"/>
</dbReference>
<comment type="cofactor">
    <cofactor evidence="1">
        <name>Zn(2+)</name>
        <dbReference type="ChEBI" id="CHEBI:29105"/>
    </cofactor>
</comment>
<evidence type="ECO:0008006" key="12">
    <source>
        <dbReference type="Google" id="ProtNLM"/>
    </source>
</evidence>
<evidence type="ECO:0000313" key="11">
    <source>
        <dbReference type="Proteomes" id="UP000005408"/>
    </source>
</evidence>
<keyword evidence="6" id="KW-0255">Endonuclease</keyword>
<keyword evidence="4" id="KW-0540">Nuclease</keyword>
<feature type="region of interest" description="Disordered" evidence="9">
    <location>
        <begin position="417"/>
        <end position="462"/>
    </location>
</feature>
<dbReference type="AlphaFoldDB" id="A0A8W8NM24"/>
<keyword evidence="11" id="KW-1185">Reference proteome</keyword>
<evidence type="ECO:0000256" key="8">
    <source>
        <dbReference type="ARBA" id="ARBA00022833"/>
    </source>
</evidence>
<proteinExistence type="inferred from homology"/>
<evidence type="ECO:0000256" key="6">
    <source>
        <dbReference type="ARBA" id="ARBA00022759"/>
    </source>
</evidence>
<dbReference type="Pfam" id="PF23023">
    <property type="entry name" value="Anti-Pycsar_Apyc1"/>
    <property type="match status" value="1"/>
</dbReference>
<dbReference type="HAMAP" id="MF_01818">
    <property type="entry name" value="RNase_Z_BN"/>
    <property type="match status" value="1"/>
</dbReference>
<dbReference type="Gene3D" id="3.60.15.10">
    <property type="entry name" value="Ribonuclease Z/Hydroxyacylglutathione hydrolase-like"/>
    <property type="match status" value="1"/>
</dbReference>
<dbReference type="InterPro" id="IPR013471">
    <property type="entry name" value="RNase_Z/BN"/>
</dbReference>
<dbReference type="GO" id="GO:0042781">
    <property type="term" value="F:3'-tRNA processing endoribonuclease activity"/>
    <property type="evidence" value="ECO:0007669"/>
    <property type="project" value="TreeGrafter"/>
</dbReference>
<keyword evidence="5" id="KW-0479">Metal-binding</keyword>
<dbReference type="RefSeq" id="XP_034321635.1">
    <property type="nucleotide sequence ID" value="XM_034465744.2"/>
</dbReference>
<evidence type="ECO:0000256" key="1">
    <source>
        <dbReference type="ARBA" id="ARBA00001947"/>
    </source>
</evidence>
<dbReference type="Proteomes" id="UP000005408">
    <property type="component" value="Unassembled WGS sequence"/>
</dbReference>
<dbReference type="GO" id="GO:0046872">
    <property type="term" value="F:metal ion binding"/>
    <property type="evidence" value="ECO:0007669"/>
    <property type="project" value="UniProtKB-KW"/>
</dbReference>
<organism evidence="10 11">
    <name type="scientific">Magallana gigas</name>
    <name type="common">Pacific oyster</name>
    <name type="synonym">Crassostrea gigas</name>
    <dbReference type="NCBI Taxonomy" id="29159"/>
    <lineage>
        <taxon>Eukaryota</taxon>
        <taxon>Metazoa</taxon>
        <taxon>Spiralia</taxon>
        <taxon>Lophotrochozoa</taxon>
        <taxon>Mollusca</taxon>
        <taxon>Bivalvia</taxon>
        <taxon>Autobranchia</taxon>
        <taxon>Pteriomorphia</taxon>
        <taxon>Ostreida</taxon>
        <taxon>Ostreoidea</taxon>
        <taxon>Ostreidae</taxon>
        <taxon>Magallana</taxon>
    </lineage>
</organism>
<sequence>MIKLRRWNALKEISLLKLRFQSNRRTFCSKRRQLFAMSSSTMELTFLGTGSAYPSPSRGASCVILKMDDGSWMFDCGEGSQIQLQKSKVRAGKVNKIFISHLHGDHMFGLPGLLCTISGNNQRSEPLEIFGPVGLRRFIRTSLELSRTMLGFSYIVHEMKVLPCQIPPDVQKWKIEDSCNEQRLHPNERKGCLIEADSDNVWTLLSNDKISVKAVHLKHRIPSFGFCIQEAASPGKLDLSKLSLQGVKPGPWCKEVKEGRIVTLPDGRTIDPADVVGPPKPGRKVIIMGDTCNSSEIYTVGMDADVLVHEATLQNSLKDMALEKGHSTPGMAAEVGKDLRIRLLVLTHFSQRYMPVSDEYEEEETVSILVKEAQEIMGPNRVLAAEDFLSITIPLRPAPQTEGSEVNEHNLAVFKQSSALKEDHAENSQVKKKVLKHNGEENELTSTEEVKAKRLKVEEPPS</sequence>
<dbReference type="KEGG" id="crg:105319173"/>
<dbReference type="GeneID" id="105319173"/>
<evidence type="ECO:0000256" key="7">
    <source>
        <dbReference type="ARBA" id="ARBA00022801"/>
    </source>
</evidence>
<dbReference type="PANTHER" id="PTHR46018:SF2">
    <property type="entry name" value="ZINC PHOSPHODIESTERASE ELAC PROTEIN 1"/>
    <property type="match status" value="1"/>
</dbReference>